<evidence type="ECO:0000256" key="1">
    <source>
        <dbReference type="ARBA" id="ARBA00022741"/>
    </source>
</evidence>
<feature type="domain" description="SRP54-type proteins GTP-binding" evidence="4">
    <location>
        <begin position="1"/>
        <end position="54"/>
    </location>
</feature>
<feature type="transmembrane region" description="Helical" evidence="3">
    <location>
        <begin position="109"/>
        <end position="131"/>
    </location>
</feature>
<proteinExistence type="predicted"/>
<dbReference type="InterPro" id="IPR027417">
    <property type="entry name" value="P-loop_NTPase"/>
</dbReference>
<keyword evidence="2" id="KW-0342">GTP-binding</keyword>
<evidence type="ECO:0000313" key="6">
    <source>
        <dbReference type="RefSeq" id="XP_019082982.1"/>
    </source>
</evidence>
<gene>
    <name evidence="6 7" type="primary">LOC104700234</name>
</gene>
<keyword evidence="3" id="KW-0472">Membrane</keyword>
<evidence type="ECO:0000256" key="3">
    <source>
        <dbReference type="SAM" id="Phobius"/>
    </source>
</evidence>
<dbReference type="InterPro" id="IPR022941">
    <property type="entry name" value="SRP54"/>
</dbReference>
<dbReference type="Proteomes" id="UP000694864">
    <property type="component" value="Chromosome 7"/>
</dbReference>
<dbReference type="Gene3D" id="3.40.50.300">
    <property type="entry name" value="P-loop containing nucleotide triphosphate hydrolases"/>
    <property type="match status" value="1"/>
</dbReference>
<dbReference type="PANTHER" id="PTHR11564:SF5">
    <property type="entry name" value="SIGNAL RECOGNITION PARTICLE SUBUNIT SRP54"/>
    <property type="match status" value="1"/>
</dbReference>
<dbReference type="GeneID" id="104700234"/>
<organism evidence="5 7">
    <name type="scientific">Camelina sativa</name>
    <name type="common">False flax</name>
    <name type="synonym">Myagrum sativum</name>
    <dbReference type="NCBI Taxonomy" id="90675"/>
    <lineage>
        <taxon>Eukaryota</taxon>
        <taxon>Viridiplantae</taxon>
        <taxon>Streptophyta</taxon>
        <taxon>Embryophyta</taxon>
        <taxon>Tracheophyta</taxon>
        <taxon>Spermatophyta</taxon>
        <taxon>Magnoliopsida</taxon>
        <taxon>eudicotyledons</taxon>
        <taxon>Gunneridae</taxon>
        <taxon>Pentapetalae</taxon>
        <taxon>rosids</taxon>
        <taxon>malvids</taxon>
        <taxon>Brassicales</taxon>
        <taxon>Brassicaceae</taxon>
        <taxon>Camelineae</taxon>
        <taxon>Camelina</taxon>
    </lineage>
</organism>
<evidence type="ECO:0000313" key="7">
    <source>
        <dbReference type="RefSeq" id="XP_019082983.1"/>
    </source>
</evidence>
<evidence type="ECO:0000256" key="2">
    <source>
        <dbReference type="ARBA" id="ARBA00023134"/>
    </source>
</evidence>
<name>A0ABM1Q895_CAMSA</name>
<dbReference type="Pfam" id="PF00448">
    <property type="entry name" value="SRP54"/>
    <property type="match status" value="1"/>
</dbReference>
<dbReference type="RefSeq" id="XP_019082982.1">
    <property type="nucleotide sequence ID" value="XM_019227437.1"/>
</dbReference>
<evidence type="ECO:0000313" key="5">
    <source>
        <dbReference type="Proteomes" id="UP000694864"/>
    </source>
</evidence>
<evidence type="ECO:0000259" key="4">
    <source>
        <dbReference type="Pfam" id="PF00448"/>
    </source>
</evidence>
<reference evidence="5" key="1">
    <citation type="journal article" date="1997" name="Nucleic Acids Res.">
        <title>tRNAscan-SE: a program for improved detection of transfer RNA genes in genomic sequence.</title>
        <authorList>
            <person name="Lowe T.M."/>
            <person name="Eddy S.R."/>
        </authorList>
    </citation>
    <scope>NUCLEOTIDE SEQUENCE [LARGE SCALE GENOMIC DNA]</scope>
    <source>
        <strain evidence="5">r\DH55</strain>
    </source>
</reference>
<keyword evidence="3" id="KW-1133">Transmembrane helix</keyword>
<accession>A0ABM1Q895</accession>
<keyword evidence="3" id="KW-0812">Transmembrane</keyword>
<dbReference type="InterPro" id="IPR000897">
    <property type="entry name" value="SRP54_GTPase_dom"/>
</dbReference>
<sequence>MMDELKDVKKFLNPTEVLLVVDTMTGQEASALVTTFDVEIGITGATLTKLDGAALSLKEQVIAKLEGVVVIQYCALRLLQFVNLQATVDESLYDVSFKLQKMENEEGQVTFLLLLIMLMCSSTLVISMLMGCTLVNSLHFLSAVLSVLRVMPTVESTGYGRRRRRLKPNNSKTNKLCFLVSKFLFEI</sequence>
<keyword evidence="1" id="KW-0547">Nucleotide-binding</keyword>
<reference evidence="5" key="2">
    <citation type="journal article" date="2014" name="Nat. Commun.">
        <title>The emerging biofuel crop Camelina sativa retains a highly undifferentiated hexaploid genome structure.</title>
        <authorList>
            <person name="Kagale S."/>
            <person name="Koh C."/>
            <person name="Nixon J."/>
            <person name="Bollina V."/>
            <person name="Clarke W.E."/>
            <person name="Tuteja R."/>
            <person name="Spillane C."/>
            <person name="Robinson S.J."/>
            <person name="Links M.G."/>
            <person name="Clarke C."/>
            <person name="Higgins E.E."/>
            <person name="Huebert T."/>
            <person name="Sharpe A.G."/>
            <person name="Parkin I.A."/>
        </authorList>
    </citation>
    <scope>NUCLEOTIDE SEQUENCE [LARGE SCALE GENOMIC DNA]</scope>
    <source>
        <strain evidence="5">r\DH55</strain>
    </source>
</reference>
<keyword evidence="5" id="KW-1185">Reference proteome</keyword>
<dbReference type="PANTHER" id="PTHR11564">
    <property type="entry name" value="SIGNAL RECOGNITION PARTICLE 54K PROTEIN SRP54"/>
    <property type="match status" value="1"/>
</dbReference>
<reference evidence="6 7" key="3">
    <citation type="submission" date="2025-05" db="UniProtKB">
        <authorList>
            <consortium name="RefSeq"/>
        </authorList>
    </citation>
    <scope>IDENTIFICATION</scope>
    <source>
        <tissue evidence="6 7">Leaf</tissue>
    </source>
</reference>
<dbReference type="RefSeq" id="XP_019082983.1">
    <property type="nucleotide sequence ID" value="XM_019227438.1"/>
</dbReference>
<protein>
    <submittedName>
        <fullName evidence="6 7">Uncharacterized protein LOC104700234 isoform X1</fullName>
    </submittedName>
</protein>